<dbReference type="InterPro" id="IPR011990">
    <property type="entry name" value="TPR-like_helical_dom_sf"/>
</dbReference>
<keyword evidence="3 5" id="KW-0802">TPR repeat</keyword>
<dbReference type="SUPFAM" id="SSF48452">
    <property type="entry name" value="TPR-like"/>
    <property type="match status" value="5"/>
</dbReference>
<evidence type="ECO:0000256" key="6">
    <source>
        <dbReference type="PROSITE-ProRule" id="PRU10141"/>
    </source>
</evidence>
<keyword evidence="1" id="KW-0677">Repeat</keyword>
<dbReference type="PROSITE" id="PS50005">
    <property type="entry name" value="TPR"/>
    <property type="match status" value="3"/>
</dbReference>
<feature type="domain" description="Protein kinase" evidence="9">
    <location>
        <begin position="124"/>
        <end position="395"/>
    </location>
</feature>
<dbReference type="InterPro" id="IPR017441">
    <property type="entry name" value="Protein_kinase_ATP_BS"/>
</dbReference>
<gene>
    <name evidence="10" type="ORF">J3U88_29015</name>
</gene>
<accession>A0A8J7QNV2</accession>
<dbReference type="PROSITE" id="PS50011">
    <property type="entry name" value="PROTEIN_KINASE_DOM"/>
    <property type="match status" value="1"/>
</dbReference>
<keyword evidence="11" id="KW-1185">Reference proteome</keyword>
<feature type="region of interest" description="Disordered" evidence="8">
    <location>
        <begin position="88"/>
        <end position="107"/>
    </location>
</feature>
<evidence type="ECO:0000256" key="5">
    <source>
        <dbReference type="PROSITE-ProRule" id="PRU00339"/>
    </source>
</evidence>
<evidence type="ECO:0000313" key="10">
    <source>
        <dbReference type="EMBL" id="MBO1322550.1"/>
    </source>
</evidence>
<dbReference type="GO" id="GO:0004672">
    <property type="term" value="F:protein kinase activity"/>
    <property type="evidence" value="ECO:0007669"/>
    <property type="project" value="InterPro"/>
</dbReference>
<dbReference type="InterPro" id="IPR011009">
    <property type="entry name" value="Kinase-like_dom_sf"/>
</dbReference>
<dbReference type="EMBL" id="JAFREP010000039">
    <property type="protein sequence ID" value="MBO1322550.1"/>
    <property type="molecule type" value="Genomic_DNA"/>
</dbReference>
<dbReference type="InterPro" id="IPR000719">
    <property type="entry name" value="Prot_kinase_dom"/>
</dbReference>
<evidence type="ECO:0000313" key="11">
    <source>
        <dbReference type="Proteomes" id="UP000664417"/>
    </source>
</evidence>
<dbReference type="PRINTS" id="PR00381">
    <property type="entry name" value="KINESINLIGHT"/>
</dbReference>
<proteinExistence type="predicted"/>
<dbReference type="RefSeq" id="WP_207862523.1">
    <property type="nucleotide sequence ID" value="NZ_JAFREP010000039.1"/>
</dbReference>
<keyword evidence="2 6" id="KW-0547">Nucleotide-binding</keyword>
<evidence type="ECO:0000259" key="9">
    <source>
        <dbReference type="PROSITE" id="PS50011"/>
    </source>
</evidence>
<dbReference type="SMART" id="SM00220">
    <property type="entry name" value="S_TKc"/>
    <property type="match status" value="1"/>
</dbReference>
<dbReference type="PROSITE" id="PS00107">
    <property type="entry name" value="PROTEIN_KINASE_ATP"/>
    <property type="match status" value="1"/>
</dbReference>
<evidence type="ECO:0000256" key="8">
    <source>
        <dbReference type="SAM" id="MobiDB-lite"/>
    </source>
</evidence>
<evidence type="ECO:0000256" key="7">
    <source>
        <dbReference type="SAM" id="Coils"/>
    </source>
</evidence>
<dbReference type="SMART" id="SM00028">
    <property type="entry name" value="TPR"/>
    <property type="match status" value="12"/>
</dbReference>
<evidence type="ECO:0000256" key="2">
    <source>
        <dbReference type="ARBA" id="ARBA00022741"/>
    </source>
</evidence>
<dbReference type="GO" id="GO:0005524">
    <property type="term" value="F:ATP binding"/>
    <property type="evidence" value="ECO:0007669"/>
    <property type="project" value="UniProtKB-UniRule"/>
</dbReference>
<keyword evidence="4 6" id="KW-0067">ATP-binding</keyword>
<organism evidence="10 11">
    <name type="scientific">Acanthopleuribacter pedis</name>
    <dbReference type="NCBI Taxonomy" id="442870"/>
    <lineage>
        <taxon>Bacteria</taxon>
        <taxon>Pseudomonadati</taxon>
        <taxon>Acidobacteriota</taxon>
        <taxon>Holophagae</taxon>
        <taxon>Acanthopleuribacterales</taxon>
        <taxon>Acanthopleuribacteraceae</taxon>
        <taxon>Acanthopleuribacter</taxon>
    </lineage>
</organism>
<feature type="repeat" description="TPR" evidence="5">
    <location>
        <begin position="835"/>
        <end position="868"/>
    </location>
</feature>
<dbReference type="Pfam" id="PF13374">
    <property type="entry name" value="TPR_10"/>
    <property type="match status" value="3"/>
</dbReference>
<protein>
    <submittedName>
        <fullName evidence="10">Tetratricopeptide repeat protein</fullName>
    </submittedName>
</protein>
<feature type="repeat" description="TPR" evidence="5">
    <location>
        <begin position="793"/>
        <end position="826"/>
    </location>
</feature>
<feature type="coiled-coil region" evidence="7">
    <location>
        <begin position="1301"/>
        <end position="1328"/>
    </location>
</feature>
<name>A0A8J7QNV2_9BACT</name>
<comment type="caution">
    <text evidence="10">The sequence shown here is derived from an EMBL/GenBank/DDBJ whole genome shotgun (WGS) entry which is preliminary data.</text>
</comment>
<dbReference type="PANTHER" id="PTHR45641:SF19">
    <property type="entry name" value="NEPHROCYSTIN-3"/>
    <property type="match status" value="1"/>
</dbReference>
<dbReference type="Pfam" id="PF00069">
    <property type="entry name" value="Pkinase"/>
    <property type="match status" value="1"/>
</dbReference>
<feature type="repeat" description="TPR" evidence="5">
    <location>
        <begin position="961"/>
        <end position="994"/>
    </location>
</feature>
<dbReference type="Proteomes" id="UP000664417">
    <property type="component" value="Unassembled WGS sequence"/>
</dbReference>
<dbReference type="CDD" id="cd14014">
    <property type="entry name" value="STKc_PknB_like"/>
    <property type="match status" value="1"/>
</dbReference>
<keyword evidence="7" id="KW-0175">Coiled coil</keyword>
<sequence>MTPNHPPEPGDFEFYYQLWKQQPSSQQATTQQFLVWCAAQTGARHDEATASSLFKTLWSTWREARPTGTGLTEHHFVAWIAEQIALQQTRETSAGRPHPAEDDANQSNVRARLADPVPATIGRFRLETPLGEGGFGRVFLGVRMDETQQRVAVKMMSTVAPAQLDAFRQEARILARLQHPNIAHFLDHGDLADNRCWIAMEYVEGQPLDHWLASTKPNLTQRLAVFSQICDAVGHAHHHLIIHADLKPANILIDQGGRPKLLDFGIAAVRDPHQTEDQTAPIPTALTPAYAAPEQLLRKPLTTATDIYSLGVLLHQLLTGCPPKTQTLPPNPLLAHEETNPLPLPSRAARDPNLGIPPKQLRGDLDAVVAKATAREAEARYSSTAAMAEDLKRFLHHKPLHVRPRTGWYVLRKLFQRRPLPVALSAATLIGISLLLYLMHVQNQQLSIERDGANRARDRATAVTGFLVTLFEHTDPDLARGGTVSAMEVMELGRQRVKSQLAGDPETQVSLLTTMGRVFRALGRYPQSRELLADAMALAKPGTHEHEIAGFELIQTLEADGEYGAAKQRLAQLAAQRAPHHEGIWFDYHYAAGRIAFLLGRYHQAENAYAAAKPALATRPAEQQMRFMRDQARLQATLGFREAAVSILQELLALQQAHYNEGHSQLGQTHALLSQHYRILADYPAAQAANATAEAIYRQRFGDRHPHLIGCYLRAGRIHQIEGRFEAAEQDFKAGLALSREALAESHPLVEECRAALGELLVAKGRYQEAETLHREALARRLALFGGDHPVVARGYQNLGNLLVIRGDYAAAETLFRKALSTRMNRFGAQHAEVAESLENLAGLFKRTGNLDQAEDLYRQVLDLRRRLWPENHPSIATAGNNLALVLMERRALDEAEPLLRDALALKKDLFGPRHPDVASLLNNLALLLRRREDYTGAAANYREALALKRAHLDENHPDIARGLTNLGSLFLAQGDFEAATPFFLEALTIRRAAFGEEHPAVARAVNNLASVKQALGEWHAAEPLFRRSLEIKESVYEKNHPSIAVSLNNVGRCLREQGRYAEARTYYERALAMRLALFGEQHRSVALSHRNLGHLALLQGRFSEAARELKRAEEILRASREPAVSSLARLLLHEAELSATTDHHNAVHPLLDEALAGFKETLGLEHPTALKARRLQADAAFAMNQWDGLQATYDTLATKHQTLGRLKNPEWLQVRLGLIRLKLRQDRFEEVQPLIHQAAAQAKAIQNPIYEGLVAQEQALLSVRLGDPKAAAPFYQTAYQRIKSRVEENHWLCIEPLMGLAETMQMLGETEEMLKRAERANQLAETTLPEDHSYRAVIRSRYGRLLAAAGRVSEGEAMMRDAVDVLLTRREENHFLVREARARLTSFKP</sequence>
<dbReference type="InterPro" id="IPR008271">
    <property type="entry name" value="Ser/Thr_kinase_AS"/>
</dbReference>
<feature type="binding site" evidence="6">
    <location>
        <position position="154"/>
    </location>
    <ligand>
        <name>ATP</name>
        <dbReference type="ChEBI" id="CHEBI:30616"/>
    </ligand>
</feature>
<evidence type="ECO:0000256" key="1">
    <source>
        <dbReference type="ARBA" id="ARBA00022737"/>
    </source>
</evidence>
<evidence type="ECO:0000256" key="3">
    <source>
        <dbReference type="ARBA" id="ARBA00022803"/>
    </source>
</evidence>
<dbReference type="Gene3D" id="1.25.40.10">
    <property type="entry name" value="Tetratricopeptide repeat domain"/>
    <property type="match status" value="5"/>
</dbReference>
<dbReference type="PROSITE" id="PS00108">
    <property type="entry name" value="PROTEIN_KINASE_ST"/>
    <property type="match status" value="1"/>
</dbReference>
<dbReference type="SUPFAM" id="SSF56112">
    <property type="entry name" value="Protein kinase-like (PK-like)"/>
    <property type="match status" value="1"/>
</dbReference>
<dbReference type="Gene3D" id="1.10.510.10">
    <property type="entry name" value="Transferase(Phosphotransferase) domain 1"/>
    <property type="match status" value="1"/>
</dbReference>
<dbReference type="InterPro" id="IPR019734">
    <property type="entry name" value="TPR_rpt"/>
</dbReference>
<reference evidence="10" key="1">
    <citation type="submission" date="2021-03" db="EMBL/GenBank/DDBJ databases">
        <authorList>
            <person name="Wang G."/>
        </authorList>
    </citation>
    <scope>NUCLEOTIDE SEQUENCE</scope>
    <source>
        <strain evidence="10">KCTC 12899</strain>
    </source>
</reference>
<dbReference type="PANTHER" id="PTHR45641">
    <property type="entry name" value="TETRATRICOPEPTIDE REPEAT PROTEIN (AFU_ORTHOLOGUE AFUA_6G03870)"/>
    <property type="match status" value="1"/>
</dbReference>
<evidence type="ECO:0000256" key="4">
    <source>
        <dbReference type="ARBA" id="ARBA00022840"/>
    </source>
</evidence>
<dbReference type="Pfam" id="PF13424">
    <property type="entry name" value="TPR_12"/>
    <property type="match status" value="3"/>
</dbReference>